<sequence length="201" mass="23681">ESEKDYRITLPSLGAEHVVDSTFQRYKRVRPKKPLDHMDEYKTLLLDIDCMNRDRSFRGVNEDESQRFVLEIDSVIQKSKFPHLLEVMQRLIMTKRKKRDQDKKVVGLRSWYQEISNVMNDVKLLQEGQITNTSFKQSSLNVLQNLLNQVAEQYKQALLVQKELDENQSELEDRAQEFSTLFKKYEQIVGPHVSVFRACAL</sequence>
<dbReference type="Proteomes" id="UP001431209">
    <property type="component" value="Unassembled WGS sequence"/>
</dbReference>
<accession>A0AAW2YVQ8</accession>
<dbReference type="AlphaFoldDB" id="A0AAW2YVQ8"/>
<dbReference type="EMBL" id="JAOPGA020000701">
    <property type="protein sequence ID" value="KAL0480876.1"/>
    <property type="molecule type" value="Genomic_DNA"/>
</dbReference>
<keyword evidence="2" id="KW-1185">Reference proteome</keyword>
<evidence type="ECO:0000313" key="1">
    <source>
        <dbReference type="EMBL" id="KAL0480876.1"/>
    </source>
</evidence>
<organism evidence="1 2">
    <name type="scientific">Acrasis kona</name>
    <dbReference type="NCBI Taxonomy" id="1008807"/>
    <lineage>
        <taxon>Eukaryota</taxon>
        <taxon>Discoba</taxon>
        <taxon>Heterolobosea</taxon>
        <taxon>Tetramitia</taxon>
        <taxon>Eutetramitia</taxon>
        <taxon>Acrasidae</taxon>
        <taxon>Acrasis</taxon>
    </lineage>
</organism>
<proteinExistence type="predicted"/>
<name>A0AAW2YVQ8_9EUKA</name>
<feature type="non-terminal residue" evidence="1">
    <location>
        <position position="1"/>
    </location>
</feature>
<protein>
    <submittedName>
        <fullName evidence="1">Pgk</fullName>
    </submittedName>
</protein>
<reference evidence="1 2" key="1">
    <citation type="submission" date="2024-03" db="EMBL/GenBank/DDBJ databases">
        <title>The Acrasis kona genome and developmental transcriptomes reveal deep origins of eukaryotic multicellular pathways.</title>
        <authorList>
            <person name="Sheikh S."/>
            <person name="Fu C.-J."/>
            <person name="Brown M.W."/>
            <person name="Baldauf S.L."/>
        </authorList>
    </citation>
    <scope>NUCLEOTIDE SEQUENCE [LARGE SCALE GENOMIC DNA]</scope>
    <source>
        <strain evidence="1 2">ATCC MYA-3509</strain>
    </source>
</reference>
<gene>
    <name evidence="1" type="ORF">AKO1_004042</name>
</gene>
<evidence type="ECO:0000313" key="2">
    <source>
        <dbReference type="Proteomes" id="UP001431209"/>
    </source>
</evidence>
<comment type="caution">
    <text evidence="1">The sequence shown here is derived from an EMBL/GenBank/DDBJ whole genome shotgun (WGS) entry which is preliminary data.</text>
</comment>